<sequence>MQLPIDDRILEVLHSSELVLSPTIIAENIDKSRAEVSRRLPILVENDLVKKQIEGVIKLLKREVCISLGSIILQKRTKKSNSIMIVEGISTQQYKSFDKFDANIGDLNIVVGRNNSGKSGIIDVFSNYREVILENFNLQSVTSLISGKSSKGQLSIKINYKLTSVEYEALFDYMAEKKGTTKSDVDQLRENNSFRHLTHTIVLEDGKLSTSLLAGEINGEFEKITYTDSNGRRKYLKFESLPMARYSSSTTSMYNISSPFERMLNRL</sequence>
<gene>
    <name evidence="1" type="ORF">SAMN04487947_0414</name>
</gene>
<dbReference type="Gene3D" id="1.10.10.10">
    <property type="entry name" value="Winged helix-like DNA-binding domain superfamily/Winged helix DNA-binding domain"/>
    <property type="match status" value="1"/>
</dbReference>
<dbReference type="InterPro" id="IPR027417">
    <property type="entry name" value="P-loop_NTPase"/>
</dbReference>
<organism evidence="1 2">
    <name type="scientific">Halogeometricum rufum</name>
    <dbReference type="NCBI Taxonomy" id="553469"/>
    <lineage>
        <taxon>Archaea</taxon>
        <taxon>Methanobacteriati</taxon>
        <taxon>Methanobacteriota</taxon>
        <taxon>Stenosarchaea group</taxon>
        <taxon>Halobacteria</taxon>
        <taxon>Halobacteriales</taxon>
        <taxon>Haloferacaceae</taxon>
        <taxon>Halogeometricum</taxon>
    </lineage>
</organism>
<protein>
    <submittedName>
        <fullName evidence="1">Uncharacterized protein</fullName>
    </submittedName>
</protein>
<dbReference type="Proteomes" id="UP000198531">
    <property type="component" value="Unassembled WGS sequence"/>
</dbReference>
<reference evidence="2" key="1">
    <citation type="submission" date="2016-10" db="EMBL/GenBank/DDBJ databases">
        <authorList>
            <person name="Varghese N."/>
            <person name="Submissions S."/>
        </authorList>
    </citation>
    <scope>NUCLEOTIDE SEQUENCE [LARGE SCALE GENOMIC DNA]</scope>
    <source>
        <strain evidence="2">CGMCC 1.7736</strain>
    </source>
</reference>
<dbReference type="AlphaFoldDB" id="A0A1I6G1L3"/>
<accession>A0A1I6G1L3</accession>
<evidence type="ECO:0000313" key="1">
    <source>
        <dbReference type="EMBL" id="SFR36068.1"/>
    </source>
</evidence>
<evidence type="ECO:0000313" key="2">
    <source>
        <dbReference type="Proteomes" id="UP000198531"/>
    </source>
</evidence>
<dbReference type="EMBL" id="FOYT01000001">
    <property type="protein sequence ID" value="SFR36068.1"/>
    <property type="molecule type" value="Genomic_DNA"/>
</dbReference>
<proteinExistence type="predicted"/>
<dbReference type="RefSeq" id="WP_245778414.1">
    <property type="nucleotide sequence ID" value="NZ_FOYT01000001.1"/>
</dbReference>
<dbReference type="InterPro" id="IPR036388">
    <property type="entry name" value="WH-like_DNA-bd_sf"/>
</dbReference>
<keyword evidence="2" id="KW-1185">Reference proteome</keyword>
<name>A0A1I6G1L3_9EURY</name>
<dbReference type="Gene3D" id="3.40.50.300">
    <property type="entry name" value="P-loop containing nucleotide triphosphate hydrolases"/>
    <property type="match status" value="1"/>
</dbReference>